<dbReference type="CDD" id="cd00400">
    <property type="entry name" value="Voltage_gated_ClC"/>
    <property type="match status" value="1"/>
</dbReference>
<keyword evidence="4 12" id="KW-1133">Transmembrane helix</keyword>
<feature type="transmembrane region" description="Helical" evidence="12">
    <location>
        <begin position="203"/>
        <end position="227"/>
    </location>
</feature>
<reference evidence="14 15" key="1">
    <citation type="submission" date="2022-02" db="EMBL/GenBank/DDBJ databases">
        <title>Halomonas fukangensis sp. nov., a halophilic bacterium isolated from a bulk soil of Kalidium foliatum at Fukang.</title>
        <authorList>
            <person name="Huang Y."/>
        </authorList>
    </citation>
    <scope>NUCLEOTIDE SEQUENCE [LARGE SCALE GENOMIC DNA]</scope>
    <source>
        <strain evidence="14 15">EGI 63088</strain>
    </source>
</reference>
<comment type="caution">
    <text evidence="14">The sequence shown here is derived from an EMBL/GenBank/DDBJ whole genome shotgun (WGS) entry which is preliminary data.</text>
</comment>
<dbReference type="Proteomes" id="UP001202117">
    <property type="component" value="Unassembled WGS sequence"/>
</dbReference>
<evidence type="ECO:0000256" key="4">
    <source>
        <dbReference type="ARBA" id="ARBA00022989"/>
    </source>
</evidence>
<feature type="transmembrane region" description="Helical" evidence="12">
    <location>
        <begin position="441"/>
        <end position="462"/>
    </location>
</feature>
<protein>
    <submittedName>
        <fullName evidence="14">Chloride channel protein</fullName>
    </submittedName>
</protein>
<feature type="transmembrane region" description="Helical" evidence="12">
    <location>
        <begin position="278"/>
        <end position="297"/>
    </location>
</feature>
<dbReference type="CDD" id="cd02205">
    <property type="entry name" value="CBS_pair_SF"/>
    <property type="match status" value="1"/>
</dbReference>
<feature type="region of interest" description="Disordered" evidence="11">
    <location>
        <begin position="1"/>
        <end position="21"/>
    </location>
</feature>
<dbReference type="PANTHER" id="PTHR43427">
    <property type="entry name" value="CHLORIDE CHANNEL PROTEIN CLC-E"/>
    <property type="match status" value="1"/>
</dbReference>
<evidence type="ECO:0000256" key="2">
    <source>
        <dbReference type="ARBA" id="ARBA00022448"/>
    </source>
</evidence>
<accession>A0ABS9RP94</accession>
<evidence type="ECO:0000313" key="14">
    <source>
        <dbReference type="EMBL" id="MCH4561799.1"/>
    </source>
</evidence>
<dbReference type="PANTHER" id="PTHR43427:SF6">
    <property type="entry name" value="CHLORIDE CHANNEL PROTEIN CLC-E"/>
    <property type="match status" value="1"/>
</dbReference>
<evidence type="ECO:0000256" key="1">
    <source>
        <dbReference type="ARBA" id="ARBA00004141"/>
    </source>
</evidence>
<keyword evidence="5" id="KW-0406">Ion transport</keyword>
<sequence length="625" mass="64288">MSDTRTAPEPEPGGERQARPVTAGGPALALHALRTYTLKMDTIPALIGPGRGPLAVVRFLGLVLLGAIIGAIAALFAVAFVTAVLELNELLLISPRSRMMFDHAGALMAITVAVPALGGLVVGLLHLAIPERRPHAPADVIAAVQTRRGRLPARAGGLSALSALISLGAGASVGQYGPLVHLGATLGSLGARLLRLGRSDDNIAIACGVAAAISTAFNAPLAGIVFAHEVVLRHYALRAFAPVAAAAIVGYVIATNVLERGALFHVADTAVPRPWEFAVFLVIGGLGALVAGAYMRAILGVTRLAGTLPLAPPLRPALAGALLGLTALWVPDILGMGQETLRFATIAGAFGSAELLLVLGLKIAATALCLGMGFSGGVFSPALVIGTLFGALCGSLVGQLSGAPQETFVFYAVCGMVAVTAPVIGAPLTTLLIVFELTGSYALTTAALASVILASPIAAQLFGRSLFDIQLETRGLDLSAGRGRAVLLSTPVAEHLTRDCVTLRPDTGVAEAMTALGQARHGEAYLVDARGRYRGCVTLADLEAAREARDGPQTVGGVTAADRPLLRPDTSLWDAMARLQDVTGEALPVVDATEDAFLGVVFEASIARAYLRHSDEMRREEHGTG</sequence>
<feature type="transmembrane region" description="Helical" evidence="12">
    <location>
        <begin position="379"/>
        <end position="397"/>
    </location>
</feature>
<feature type="domain" description="CBS" evidence="13">
    <location>
        <begin position="558"/>
        <end position="616"/>
    </location>
</feature>
<dbReference type="SUPFAM" id="SSF81340">
    <property type="entry name" value="Clc chloride channel"/>
    <property type="match status" value="1"/>
</dbReference>
<feature type="transmembrane region" description="Helical" evidence="12">
    <location>
        <begin position="59"/>
        <end position="85"/>
    </location>
</feature>
<dbReference type="InterPro" id="IPR014743">
    <property type="entry name" value="Cl-channel_core"/>
</dbReference>
<keyword evidence="7" id="KW-0869">Chloride channel</keyword>
<gene>
    <name evidence="14" type="ORF">MKP05_01490</name>
</gene>
<dbReference type="RefSeq" id="WP_240566717.1">
    <property type="nucleotide sequence ID" value="NZ_JAKVPY010000001.1"/>
</dbReference>
<feature type="transmembrane region" description="Helical" evidence="12">
    <location>
        <begin position="317"/>
        <end position="334"/>
    </location>
</feature>
<feature type="transmembrane region" description="Helical" evidence="12">
    <location>
        <begin position="239"/>
        <end position="258"/>
    </location>
</feature>
<keyword evidence="3 12" id="KW-0812">Transmembrane</keyword>
<keyword evidence="10" id="KW-0129">CBS domain</keyword>
<dbReference type="SMART" id="SM00116">
    <property type="entry name" value="CBS"/>
    <property type="match status" value="2"/>
</dbReference>
<evidence type="ECO:0000313" key="15">
    <source>
        <dbReference type="Proteomes" id="UP001202117"/>
    </source>
</evidence>
<feature type="transmembrane region" description="Helical" evidence="12">
    <location>
        <begin position="105"/>
        <end position="129"/>
    </location>
</feature>
<feature type="transmembrane region" description="Helical" evidence="12">
    <location>
        <begin position="179"/>
        <end position="196"/>
    </location>
</feature>
<name>A0ABS9RP94_9GAMM</name>
<dbReference type="InterPro" id="IPR001807">
    <property type="entry name" value="ClC"/>
</dbReference>
<feature type="transmembrane region" description="Helical" evidence="12">
    <location>
        <begin position="155"/>
        <end position="173"/>
    </location>
</feature>
<keyword evidence="8" id="KW-0868">Chloride</keyword>
<evidence type="ECO:0000256" key="9">
    <source>
        <dbReference type="ARBA" id="ARBA00023303"/>
    </source>
</evidence>
<proteinExistence type="predicted"/>
<dbReference type="InterPro" id="IPR000644">
    <property type="entry name" value="CBS_dom"/>
</dbReference>
<organism evidence="14 15">
    <name type="scientific">Halomonas flagellata</name>
    <dbReference type="NCBI Taxonomy" id="2920385"/>
    <lineage>
        <taxon>Bacteria</taxon>
        <taxon>Pseudomonadati</taxon>
        <taxon>Pseudomonadota</taxon>
        <taxon>Gammaproteobacteria</taxon>
        <taxon>Oceanospirillales</taxon>
        <taxon>Halomonadaceae</taxon>
        <taxon>Halomonas</taxon>
    </lineage>
</organism>
<evidence type="ECO:0000259" key="13">
    <source>
        <dbReference type="PROSITE" id="PS51371"/>
    </source>
</evidence>
<dbReference type="SUPFAM" id="SSF54631">
    <property type="entry name" value="CBS-domain pair"/>
    <property type="match status" value="1"/>
</dbReference>
<feature type="domain" description="CBS" evidence="13">
    <location>
        <begin position="496"/>
        <end position="555"/>
    </location>
</feature>
<evidence type="ECO:0000256" key="6">
    <source>
        <dbReference type="ARBA" id="ARBA00023136"/>
    </source>
</evidence>
<keyword evidence="6 12" id="KW-0472">Membrane</keyword>
<dbReference type="Gene3D" id="3.10.580.10">
    <property type="entry name" value="CBS-domain"/>
    <property type="match status" value="1"/>
</dbReference>
<evidence type="ECO:0000256" key="8">
    <source>
        <dbReference type="ARBA" id="ARBA00023214"/>
    </source>
</evidence>
<keyword evidence="15" id="KW-1185">Reference proteome</keyword>
<feature type="transmembrane region" description="Helical" evidence="12">
    <location>
        <begin position="409"/>
        <end position="435"/>
    </location>
</feature>
<evidence type="ECO:0000256" key="10">
    <source>
        <dbReference type="PROSITE-ProRule" id="PRU00703"/>
    </source>
</evidence>
<dbReference type="Pfam" id="PF00571">
    <property type="entry name" value="CBS"/>
    <property type="match status" value="1"/>
</dbReference>
<dbReference type="Pfam" id="PF00654">
    <property type="entry name" value="Voltage_CLC"/>
    <property type="match status" value="1"/>
</dbReference>
<evidence type="ECO:0000256" key="7">
    <source>
        <dbReference type="ARBA" id="ARBA00023173"/>
    </source>
</evidence>
<dbReference type="InterPro" id="IPR050368">
    <property type="entry name" value="ClC-type_chloride_channel"/>
</dbReference>
<dbReference type="InterPro" id="IPR046342">
    <property type="entry name" value="CBS_dom_sf"/>
</dbReference>
<evidence type="ECO:0000256" key="3">
    <source>
        <dbReference type="ARBA" id="ARBA00022692"/>
    </source>
</evidence>
<dbReference type="EMBL" id="JAKVPY010000001">
    <property type="protein sequence ID" value="MCH4561799.1"/>
    <property type="molecule type" value="Genomic_DNA"/>
</dbReference>
<evidence type="ECO:0000256" key="12">
    <source>
        <dbReference type="SAM" id="Phobius"/>
    </source>
</evidence>
<dbReference type="PROSITE" id="PS51371">
    <property type="entry name" value="CBS"/>
    <property type="match status" value="2"/>
</dbReference>
<comment type="subcellular location">
    <subcellularLocation>
        <location evidence="1">Membrane</location>
        <topology evidence="1">Multi-pass membrane protein</topology>
    </subcellularLocation>
</comment>
<dbReference type="Gene3D" id="1.10.3080.10">
    <property type="entry name" value="Clc chloride channel"/>
    <property type="match status" value="1"/>
</dbReference>
<evidence type="ECO:0000256" key="5">
    <source>
        <dbReference type="ARBA" id="ARBA00023065"/>
    </source>
</evidence>
<evidence type="ECO:0000256" key="11">
    <source>
        <dbReference type="SAM" id="MobiDB-lite"/>
    </source>
</evidence>
<keyword evidence="2" id="KW-0813">Transport</keyword>
<keyword evidence="9" id="KW-0407">Ion channel</keyword>
<dbReference type="PRINTS" id="PR00762">
    <property type="entry name" value="CLCHANNEL"/>
</dbReference>